<comment type="caution">
    <text evidence="9">The sequence shown here is derived from an EMBL/GenBank/DDBJ whole genome shotgun (WGS) entry which is preliminary data.</text>
</comment>
<proteinExistence type="predicted"/>
<dbReference type="Proteomes" id="UP000762676">
    <property type="component" value="Unassembled WGS sequence"/>
</dbReference>
<reference evidence="9 10" key="1">
    <citation type="journal article" date="2021" name="Elife">
        <title>Chloroplast acquisition without the gene transfer in kleptoplastic sea slugs, Plakobranchus ocellatus.</title>
        <authorList>
            <person name="Maeda T."/>
            <person name="Takahashi S."/>
            <person name="Yoshida T."/>
            <person name="Shimamura S."/>
            <person name="Takaki Y."/>
            <person name="Nagai Y."/>
            <person name="Toyoda A."/>
            <person name="Suzuki Y."/>
            <person name="Arimoto A."/>
            <person name="Ishii H."/>
            <person name="Satoh N."/>
            <person name="Nishiyama T."/>
            <person name="Hasebe M."/>
            <person name="Maruyama T."/>
            <person name="Minagawa J."/>
            <person name="Obokata J."/>
            <person name="Shigenobu S."/>
        </authorList>
    </citation>
    <scope>NUCLEOTIDE SEQUENCE [LARGE SCALE GENOMIC DNA]</scope>
</reference>
<dbReference type="Gene3D" id="1.10.8.10">
    <property type="entry name" value="DNA helicase RuvA subunit, C-terminal domain"/>
    <property type="match status" value="1"/>
</dbReference>
<dbReference type="EC" id="2.7.11.1" evidence="1"/>
<evidence type="ECO:0000256" key="5">
    <source>
        <dbReference type="ARBA" id="ARBA00047899"/>
    </source>
</evidence>
<evidence type="ECO:0000313" key="9">
    <source>
        <dbReference type="EMBL" id="GFR78677.1"/>
    </source>
</evidence>
<feature type="region of interest" description="Disordered" evidence="7">
    <location>
        <begin position="139"/>
        <end position="169"/>
    </location>
</feature>
<evidence type="ECO:0000256" key="7">
    <source>
        <dbReference type="SAM" id="MobiDB-lite"/>
    </source>
</evidence>
<evidence type="ECO:0000259" key="8">
    <source>
        <dbReference type="Pfam" id="PF21147"/>
    </source>
</evidence>
<gene>
    <name evidence="9" type="ORF">ElyMa_005856000</name>
</gene>
<sequence length="200" mass="22515">GIFAIPEYLNKEVVSLLCHTLQVDPVKRATMKEIREHEWFKKDLPSYLFPSSSDHDASIINTEIVKEICEKFNVDEREVHKALLADNPHDQLYIAYHLIMDNMIMHEEMKNTSHTLDPTTENKTVHAKKAKWHLDFKSLNAGQDPGDTTSPGGSSSPPSSGSQLSIEDRMETDEAGALGQPHHTLEFFEMCASLICALAR</sequence>
<dbReference type="Pfam" id="PF21147">
    <property type="entry name" value="AMPK_alpha_AID"/>
    <property type="match status" value="1"/>
</dbReference>
<dbReference type="EMBL" id="BMAT01011763">
    <property type="protein sequence ID" value="GFR78677.1"/>
    <property type="molecule type" value="Genomic_DNA"/>
</dbReference>
<keyword evidence="4 9" id="KW-0418">Kinase</keyword>
<dbReference type="InterPro" id="IPR049020">
    <property type="entry name" value="PRKAA1/2_AID"/>
</dbReference>
<dbReference type="GO" id="GO:0004674">
    <property type="term" value="F:protein serine/threonine kinase activity"/>
    <property type="evidence" value="ECO:0007669"/>
    <property type="project" value="UniProtKB-KW"/>
</dbReference>
<evidence type="ECO:0000256" key="3">
    <source>
        <dbReference type="ARBA" id="ARBA00022679"/>
    </source>
</evidence>
<feature type="non-terminal residue" evidence="9">
    <location>
        <position position="1"/>
    </location>
</feature>
<feature type="compositionally biased region" description="Low complexity" evidence="7">
    <location>
        <begin position="144"/>
        <end position="162"/>
    </location>
</feature>
<dbReference type="AlphaFoldDB" id="A0AAV4FZM4"/>
<organism evidence="9 10">
    <name type="scientific">Elysia marginata</name>
    <dbReference type="NCBI Taxonomy" id="1093978"/>
    <lineage>
        <taxon>Eukaryota</taxon>
        <taxon>Metazoa</taxon>
        <taxon>Spiralia</taxon>
        <taxon>Lophotrochozoa</taxon>
        <taxon>Mollusca</taxon>
        <taxon>Gastropoda</taxon>
        <taxon>Heterobranchia</taxon>
        <taxon>Euthyneura</taxon>
        <taxon>Panpulmonata</taxon>
        <taxon>Sacoglossa</taxon>
        <taxon>Placobranchoidea</taxon>
        <taxon>Plakobranchidae</taxon>
        <taxon>Elysia</taxon>
    </lineage>
</organism>
<keyword evidence="10" id="KW-1185">Reference proteome</keyword>
<evidence type="ECO:0000313" key="10">
    <source>
        <dbReference type="Proteomes" id="UP000762676"/>
    </source>
</evidence>
<evidence type="ECO:0000256" key="1">
    <source>
        <dbReference type="ARBA" id="ARBA00012513"/>
    </source>
</evidence>
<evidence type="ECO:0000256" key="4">
    <source>
        <dbReference type="ARBA" id="ARBA00022777"/>
    </source>
</evidence>
<protein>
    <recommendedName>
        <fullName evidence="1">non-specific serine/threonine protein kinase</fullName>
        <ecNumber evidence="1">2.7.11.1</ecNumber>
    </recommendedName>
</protein>
<dbReference type="CDD" id="cd14336">
    <property type="entry name" value="UBA_AID_AMPKalpha"/>
    <property type="match status" value="1"/>
</dbReference>
<keyword evidence="3" id="KW-0808">Transferase</keyword>
<evidence type="ECO:0000256" key="2">
    <source>
        <dbReference type="ARBA" id="ARBA00022527"/>
    </source>
</evidence>
<keyword evidence="2 9" id="KW-0723">Serine/threonine-protein kinase</keyword>
<dbReference type="InterPro" id="IPR011009">
    <property type="entry name" value="Kinase-like_dom_sf"/>
</dbReference>
<accession>A0AAV4FZM4</accession>
<dbReference type="Gene3D" id="1.10.510.10">
    <property type="entry name" value="Transferase(Phosphotransferase) domain 1"/>
    <property type="match status" value="1"/>
</dbReference>
<comment type="catalytic activity">
    <reaction evidence="6">
        <text>L-seryl-[protein] + ATP = O-phospho-L-seryl-[protein] + ADP + H(+)</text>
        <dbReference type="Rhea" id="RHEA:17989"/>
        <dbReference type="Rhea" id="RHEA-COMP:9863"/>
        <dbReference type="Rhea" id="RHEA-COMP:11604"/>
        <dbReference type="ChEBI" id="CHEBI:15378"/>
        <dbReference type="ChEBI" id="CHEBI:29999"/>
        <dbReference type="ChEBI" id="CHEBI:30616"/>
        <dbReference type="ChEBI" id="CHEBI:83421"/>
        <dbReference type="ChEBI" id="CHEBI:456216"/>
        <dbReference type="EC" id="2.7.11.1"/>
    </reaction>
</comment>
<name>A0AAV4FZM4_9GAST</name>
<comment type="catalytic activity">
    <reaction evidence="5">
        <text>L-threonyl-[protein] + ATP = O-phospho-L-threonyl-[protein] + ADP + H(+)</text>
        <dbReference type="Rhea" id="RHEA:46608"/>
        <dbReference type="Rhea" id="RHEA-COMP:11060"/>
        <dbReference type="Rhea" id="RHEA-COMP:11605"/>
        <dbReference type="ChEBI" id="CHEBI:15378"/>
        <dbReference type="ChEBI" id="CHEBI:30013"/>
        <dbReference type="ChEBI" id="CHEBI:30616"/>
        <dbReference type="ChEBI" id="CHEBI:61977"/>
        <dbReference type="ChEBI" id="CHEBI:456216"/>
        <dbReference type="EC" id="2.7.11.1"/>
    </reaction>
</comment>
<evidence type="ECO:0000256" key="6">
    <source>
        <dbReference type="ARBA" id="ARBA00048679"/>
    </source>
</evidence>
<dbReference type="SUPFAM" id="SSF56112">
    <property type="entry name" value="Protein kinase-like (PK-like)"/>
    <property type="match status" value="1"/>
</dbReference>
<feature type="domain" description="PRKAA1/2 autoinhibitory" evidence="8">
    <location>
        <begin position="60"/>
        <end position="104"/>
    </location>
</feature>